<dbReference type="EMBL" id="JACARV010000002">
    <property type="protein sequence ID" value="NWC78805.1"/>
    <property type="molecule type" value="Genomic_DNA"/>
</dbReference>
<dbReference type="AlphaFoldDB" id="A0A7Y7Z5W4"/>
<sequence>MTTDILGAARHVIGSQYVESVKPYIVELTGLMSAAGPRDITTKDIRSDRVMISVDTAGTIDGLHIS</sequence>
<comment type="caution">
    <text evidence="1">The sequence shown here is derived from an EMBL/GenBank/DDBJ whole genome shotgun (WGS) entry which is preliminary data.</text>
</comment>
<dbReference type="RefSeq" id="WP_125924397.1">
    <property type="nucleotide sequence ID" value="NZ_JACARV010000002.1"/>
</dbReference>
<evidence type="ECO:0000313" key="1">
    <source>
        <dbReference type="EMBL" id="NWC78805.1"/>
    </source>
</evidence>
<reference evidence="1 2" key="1">
    <citation type="submission" date="2020-04" db="EMBL/GenBank/DDBJ databases">
        <title>Molecular characterization of pseudomonads from Agaricus bisporus reveal novel blotch 2 pathogens in Western Europe.</title>
        <authorList>
            <person name="Taparia T."/>
            <person name="Krijger M."/>
            <person name="Haynes E."/>
            <person name="Elpinstone J.G."/>
            <person name="Noble R."/>
            <person name="Van Der Wolf J."/>
        </authorList>
    </citation>
    <scope>NUCLEOTIDE SEQUENCE [LARGE SCALE GENOMIC DNA]</scope>
    <source>
        <strain evidence="1 2">P7765</strain>
    </source>
</reference>
<name>A0A7Y7Z5W4_PSEPU</name>
<proteinExistence type="predicted"/>
<evidence type="ECO:0000313" key="2">
    <source>
        <dbReference type="Proteomes" id="UP000542695"/>
    </source>
</evidence>
<gene>
    <name evidence="1" type="ORF">HX798_00720</name>
</gene>
<organism evidence="1 2">
    <name type="scientific">Pseudomonas putida</name>
    <name type="common">Arthrobacter siderocapsulatus</name>
    <dbReference type="NCBI Taxonomy" id="303"/>
    <lineage>
        <taxon>Bacteria</taxon>
        <taxon>Pseudomonadati</taxon>
        <taxon>Pseudomonadota</taxon>
        <taxon>Gammaproteobacteria</taxon>
        <taxon>Pseudomonadales</taxon>
        <taxon>Pseudomonadaceae</taxon>
        <taxon>Pseudomonas</taxon>
    </lineage>
</organism>
<protein>
    <submittedName>
        <fullName evidence="1">Uncharacterized protein</fullName>
    </submittedName>
</protein>
<dbReference type="Gene3D" id="3.30.10.10">
    <property type="entry name" value="Trypsin Inhibitor V, subunit A"/>
    <property type="match status" value="1"/>
</dbReference>
<accession>A0A7Y7Z5W4</accession>
<dbReference type="Proteomes" id="UP000542695">
    <property type="component" value="Unassembled WGS sequence"/>
</dbReference>